<keyword evidence="3" id="KW-1185">Reference proteome</keyword>
<keyword evidence="1" id="KW-0175">Coiled coil</keyword>
<feature type="coiled-coil region" evidence="1">
    <location>
        <begin position="2"/>
        <end position="57"/>
    </location>
</feature>
<sequence>MQTRKNQKNQELTDKYNDLKIKYHKSLEAQEDLITLCQELIKEKEYIEARYNNLKKSKLGRLTVWLWKRRRRNK</sequence>
<gene>
    <name evidence="2" type="ORF">BSI_02340</name>
</gene>
<comment type="caution">
    <text evidence="2">The sequence shown here is derived from an EMBL/GenBank/DDBJ whole genome shotgun (WGS) entry which is preliminary data.</text>
</comment>
<name>A0A9W5LLA6_9BACI</name>
<organism evidence="2 3">
    <name type="scientific">Bacillus inaquosorum KCTC 13429</name>
    <dbReference type="NCBI Taxonomy" id="1236548"/>
    <lineage>
        <taxon>Bacteria</taxon>
        <taxon>Bacillati</taxon>
        <taxon>Bacillota</taxon>
        <taxon>Bacilli</taxon>
        <taxon>Bacillales</taxon>
        <taxon>Bacillaceae</taxon>
        <taxon>Bacillus</taxon>
    </lineage>
</organism>
<evidence type="ECO:0000256" key="1">
    <source>
        <dbReference type="SAM" id="Coils"/>
    </source>
</evidence>
<dbReference type="Proteomes" id="UP000011182">
    <property type="component" value="Unassembled WGS sequence"/>
</dbReference>
<evidence type="ECO:0000313" key="2">
    <source>
        <dbReference type="EMBL" id="ELS62843.1"/>
    </source>
</evidence>
<accession>A0A9W5LLA6</accession>
<protein>
    <submittedName>
        <fullName evidence="2">Uncharacterized protein</fullName>
    </submittedName>
</protein>
<proteinExistence type="predicted"/>
<dbReference type="AlphaFoldDB" id="A0A9W5LLA6"/>
<dbReference type="EMBL" id="AMXN01000001">
    <property type="protein sequence ID" value="ELS62843.1"/>
    <property type="molecule type" value="Genomic_DNA"/>
</dbReference>
<reference evidence="2 3" key="1">
    <citation type="journal article" date="2014" name="Syst. Appl. Microbiol.">
        <title>Genomic insights into the taxonomic status of the three subspecies of Bacillus subtilis.</title>
        <authorList>
            <person name="Yi H."/>
            <person name="Chun J."/>
            <person name="Cha C.J."/>
        </authorList>
    </citation>
    <scope>NUCLEOTIDE SEQUENCE [LARGE SCALE GENOMIC DNA]</scope>
    <source>
        <strain evidence="2 3">KCTC 13429</strain>
    </source>
</reference>
<evidence type="ECO:0000313" key="3">
    <source>
        <dbReference type="Proteomes" id="UP000011182"/>
    </source>
</evidence>
<dbReference type="RefSeq" id="WP_003235536.1">
    <property type="nucleotide sequence ID" value="NZ_AMXN01000001.1"/>
</dbReference>